<dbReference type="RefSeq" id="WP_367952296.1">
    <property type="nucleotide sequence ID" value="NZ_JBDPGJ010000001.1"/>
</dbReference>
<keyword evidence="3" id="KW-1185">Reference proteome</keyword>
<dbReference type="PROSITE" id="PS51318">
    <property type="entry name" value="TAT"/>
    <property type="match status" value="1"/>
</dbReference>
<dbReference type="Proteomes" id="UP001556692">
    <property type="component" value="Unassembled WGS sequence"/>
</dbReference>
<dbReference type="PANTHER" id="PTHR31528:SF15">
    <property type="entry name" value="RIBOFLAVIN-BINDING PROTEIN RIBY"/>
    <property type="match status" value="1"/>
</dbReference>
<evidence type="ECO:0000313" key="2">
    <source>
        <dbReference type="EMBL" id="MEX0404409.1"/>
    </source>
</evidence>
<dbReference type="InterPro" id="IPR015168">
    <property type="entry name" value="SsuA/THI5"/>
</dbReference>
<gene>
    <name evidence="2" type="ORF">ABGN05_01895</name>
</gene>
<proteinExistence type="predicted"/>
<comment type="caution">
    <text evidence="2">The sequence shown here is derived from an EMBL/GenBank/DDBJ whole genome shotgun (WGS) entry which is preliminary data.</text>
</comment>
<protein>
    <submittedName>
        <fullName evidence="2">ABC transporter substrate-binding protein</fullName>
    </submittedName>
</protein>
<feature type="domain" description="SsuA/THI5-like" evidence="1">
    <location>
        <begin position="57"/>
        <end position="262"/>
    </location>
</feature>
<evidence type="ECO:0000259" key="1">
    <source>
        <dbReference type="Pfam" id="PF09084"/>
    </source>
</evidence>
<dbReference type="Gene3D" id="3.40.190.10">
    <property type="entry name" value="Periplasmic binding protein-like II"/>
    <property type="match status" value="2"/>
</dbReference>
<name>A0ABV3SEC4_9HYPH</name>
<evidence type="ECO:0000313" key="3">
    <source>
        <dbReference type="Proteomes" id="UP001556692"/>
    </source>
</evidence>
<organism evidence="2 3">
    <name type="scientific">Aquibium pacificus</name>
    <dbReference type="NCBI Taxonomy" id="3153579"/>
    <lineage>
        <taxon>Bacteria</taxon>
        <taxon>Pseudomonadati</taxon>
        <taxon>Pseudomonadota</taxon>
        <taxon>Alphaproteobacteria</taxon>
        <taxon>Hyphomicrobiales</taxon>
        <taxon>Phyllobacteriaceae</taxon>
        <taxon>Aquibium</taxon>
    </lineage>
</organism>
<dbReference type="EMBL" id="JBDPGJ010000001">
    <property type="protein sequence ID" value="MEX0404409.1"/>
    <property type="molecule type" value="Genomic_DNA"/>
</dbReference>
<dbReference type="InterPro" id="IPR006311">
    <property type="entry name" value="TAT_signal"/>
</dbReference>
<sequence length="351" mass="36986">MTGHFDHRIDRRTLLKSGAAAGLLAVAPGIQLLSATSARAAAKLVIQYDWLMSNGQIGDIAALKNGYFEDAGFEVAFSPGGPNSATVPPVISGSAQLGQFSETPQLFAARASGVPVRIIACGFRTGPYALTSKPGKPINGVADLKGKTIGIQPTARFLMDAILSKNGIAPADVNVINVGFDKGPLVRGEVDAIGGWITNTQALSVVGEDRVDLLVRDLGLESYANVYFATDGAIDSDAERLAKFIGAVAKGWGWVHANPQEAVKTMVGAYPEMDLGWEQKTIDLILKLAFDENTAAEGWGTFSPDSLDSQLSLLDKVGQYPNGRPKTEDVYTTAILDLTADSRPKLAAPGA</sequence>
<accession>A0ABV3SEC4</accession>
<dbReference type="PANTHER" id="PTHR31528">
    <property type="entry name" value="4-AMINO-5-HYDROXYMETHYL-2-METHYLPYRIMIDINE PHOSPHATE SYNTHASE THI11-RELATED"/>
    <property type="match status" value="1"/>
</dbReference>
<dbReference type="Pfam" id="PF09084">
    <property type="entry name" value="NMT1"/>
    <property type="match status" value="1"/>
</dbReference>
<reference evidence="2 3" key="1">
    <citation type="submission" date="2024-05" db="EMBL/GenBank/DDBJ databases">
        <authorList>
            <person name="Jiang F."/>
        </authorList>
    </citation>
    <scope>NUCLEOTIDE SEQUENCE [LARGE SCALE GENOMIC DNA]</scope>
    <source>
        <strain evidence="2 3">LZ166</strain>
    </source>
</reference>
<dbReference type="SUPFAM" id="SSF53850">
    <property type="entry name" value="Periplasmic binding protein-like II"/>
    <property type="match status" value="1"/>
</dbReference>
<dbReference type="InterPro" id="IPR027939">
    <property type="entry name" value="NMT1/THI5"/>
</dbReference>